<dbReference type="AlphaFoldDB" id="A0AAJ3RJ45"/>
<gene>
    <name evidence="1" type="ORF">CTI16_03680</name>
</gene>
<accession>A0AAJ3RJ45</accession>
<proteinExistence type="predicted"/>
<evidence type="ECO:0000313" key="2">
    <source>
        <dbReference type="Proteomes" id="UP000229111"/>
    </source>
</evidence>
<sequence>MELYKVTTEVVGEVFNTSPITSTQPLERPRGLQNELRCLVKGERGIIDGERLRNFVFPTDNYDVFISHSHDDLEIAKQFAAWLKEKYRYSVFLDSFVWNSADGLLREIDNLYCKQRNGLYNYHRRNYSTAHIHTMLSMSIMEIIKRSKVGILIDSHHSINLERLRNSNQGKTLSPWIFQEIMFMRQFANQKSSTRMFSSESLNEGLQIAHTVDLSDFTPLTAMDLISKAPF</sequence>
<dbReference type="SUPFAM" id="SSF52200">
    <property type="entry name" value="Toll/Interleukin receptor TIR domain"/>
    <property type="match status" value="1"/>
</dbReference>
<evidence type="ECO:0000313" key="1">
    <source>
        <dbReference type="EMBL" id="PIK18255.1"/>
    </source>
</evidence>
<reference evidence="1 2" key="1">
    <citation type="submission" date="2017-11" db="EMBL/GenBank/DDBJ databases">
        <title>Genome sequencing of Prevotella intermedia KCOM 1101.</title>
        <authorList>
            <person name="Kook J.-K."/>
            <person name="Park S.-N."/>
            <person name="Lim Y.K."/>
        </authorList>
    </citation>
    <scope>NUCLEOTIDE SEQUENCE [LARGE SCALE GENOMIC DNA]</scope>
    <source>
        <strain evidence="1 2">KCOM 1101</strain>
    </source>
</reference>
<organism evidence="1 2">
    <name type="scientific">Prevotella intermedia</name>
    <dbReference type="NCBI Taxonomy" id="28131"/>
    <lineage>
        <taxon>Bacteria</taxon>
        <taxon>Pseudomonadati</taxon>
        <taxon>Bacteroidota</taxon>
        <taxon>Bacteroidia</taxon>
        <taxon>Bacteroidales</taxon>
        <taxon>Prevotellaceae</taxon>
        <taxon>Prevotella</taxon>
    </lineage>
</organism>
<dbReference type="RefSeq" id="WP_045168155.1">
    <property type="nucleotide sequence ID" value="NZ_CP024734.1"/>
</dbReference>
<evidence type="ECO:0008006" key="3">
    <source>
        <dbReference type="Google" id="ProtNLM"/>
    </source>
</evidence>
<comment type="caution">
    <text evidence="1">The sequence shown here is derived from an EMBL/GenBank/DDBJ whole genome shotgun (WGS) entry which is preliminary data.</text>
</comment>
<dbReference type="Proteomes" id="UP000229111">
    <property type="component" value="Unassembled WGS sequence"/>
</dbReference>
<protein>
    <recommendedName>
        <fullName evidence="3">TIR domain-containing protein</fullName>
    </recommendedName>
</protein>
<dbReference type="EMBL" id="PEKM01000001">
    <property type="protein sequence ID" value="PIK18255.1"/>
    <property type="molecule type" value="Genomic_DNA"/>
</dbReference>
<name>A0AAJ3RJ45_PREIN</name>
<dbReference type="InterPro" id="IPR035897">
    <property type="entry name" value="Toll_tir_struct_dom_sf"/>
</dbReference>
<dbReference type="Gene3D" id="3.40.50.10140">
    <property type="entry name" value="Toll/interleukin-1 receptor homology (TIR) domain"/>
    <property type="match status" value="1"/>
</dbReference>